<keyword evidence="6 10" id="KW-0067">ATP-binding</keyword>
<dbReference type="PRINTS" id="PR01045">
    <property type="entry name" value="TRNASYNTHGB"/>
</dbReference>
<evidence type="ECO:0000256" key="5">
    <source>
        <dbReference type="ARBA" id="ARBA00022741"/>
    </source>
</evidence>
<dbReference type="GO" id="GO:0004820">
    <property type="term" value="F:glycine-tRNA ligase activity"/>
    <property type="evidence" value="ECO:0007669"/>
    <property type="project" value="UniProtKB-EC"/>
</dbReference>
<evidence type="ECO:0000256" key="7">
    <source>
        <dbReference type="ARBA" id="ARBA00022917"/>
    </source>
</evidence>
<keyword evidence="3 10" id="KW-0963">Cytoplasm</keyword>
<name>A0ABT9WLK7_9BACI</name>
<dbReference type="HAMAP" id="MF_00255">
    <property type="entry name" value="Gly_tRNA_synth_beta"/>
    <property type="match status" value="1"/>
</dbReference>
<comment type="subunit">
    <text evidence="10">Tetramer of two alpha and two beta subunits.</text>
</comment>
<evidence type="ECO:0000256" key="8">
    <source>
        <dbReference type="ARBA" id="ARBA00023146"/>
    </source>
</evidence>
<dbReference type="EC" id="6.1.1.14" evidence="10"/>
<dbReference type="InterPro" id="IPR015944">
    <property type="entry name" value="Gly-tRNA-synth_bsu"/>
</dbReference>
<dbReference type="PANTHER" id="PTHR30075:SF2">
    <property type="entry name" value="GLYCINE--TRNA LIGASE, CHLOROPLASTIC_MITOCHONDRIAL 2"/>
    <property type="match status" value="1"/>
</dbReference>
<evidence type="ECO:0000256" key="1">
    <source>
        <dbReference type="ARBA" id="ARBA00004496"/>
    </source>
</evidence>
<dbReference type="PROSITE" id="PS50861">
    <property type="entry name" value="AA_TRNA_LIGASE_II_GLYAB"/>
    <property type="match status" value="1"/>
</dbReference>
<dbReference type="Pfam" id="PF02092">
    <property type="entry name" value="tRNA_synt_2f"/>
    <property type="match status" value="1"/>
</dbReference>
<dbReference type="Pfam" id="PF05746">
    <property type="entry name" value="DALR_1"/>
    <property type="match status" value="1"/>
</dbReference>
<organism evidence="12 13">
    <name type="scientific">Bacillus chungangensis</name>
    <dbReference type="NCBI Taxonomy" id="587633"/>
    <lineage>
        <taxon>Bacteria</taxon>
        <taxon>Bacillati</taxon>
        <taxon>Bacillota</taxon>
        <taxon>Bacilli</taxon>
        <taxon>Bacillales</taxon>
        <taxon>Bacillaceae</taxon>
        <taxon>Bacillus</taxon>
    </lineage>
</organism>
<dbReference type="InterPro" id="IPR008909">
    <property type="entry name" value="DALR_anticod-bd"/>
</dbReference>
<dbReference type="EMBL" id="JAUSTT010000001">
    <property type="protein sequence ID" value="MDQ0174172.1"/>
    <property type="molecule type" value="Genomic_DNA"/>
</dbReference>
<sequence length="689" mass="78239">MNKQNLLVEIGLEEMPARVVEAAMEQLGEKAKKWMQEHQLEYGEVLLYSTPRRLAFIIKDVAEAQEDRVIEVKGPSKKVAKTEDGEWSKAALGFTRGQGATTDDIYYKEQYNVEYAFVKKEEKGQKTVRLLPSLQTIISGLTFPVNMHWGNQDLRYIRPIKWLVCLYGETIVPFSIAGVGTSNISHGHRFLGGKVALAEPLAYEKTLLSQYVLVRPEDRKQSIREQLHKLEMEQDWLIPIDEALLEEVNNLVEYPTALYGSFDHSFLQLPEEVLITSMKEHQRYFPVKNREGQLLPYFVTVRNGDHRHLEKVAKGNEKVLRARLADAAFFFAEDQKLDISTALKKLGQVVYHEKIGTIADKVERIRRITNMLTDLLGLSEQEKAAADRAAEICKFDLVTNMVNEFPELQGWMGEQYALQKGESPEVAKAIKEHYQPRHAKEEAPASNVSAVVAIADKIDTIVSCFAVGIIPTGSQDPYALRRQAAGIVQILIAHKWDVSLLHLLDKTVQIIEEDKIGADSDIDLRQTFLAFLKLRIKNTLQDIGIRYDIIEAVLKSSVDLVPKLVERALVLNKAKDSNEFKSTIEALSRVMNIAKNVETSQPINPTLFDNEYEKELYKQFTALKGNLHELDMKAAFQALGALKQAIEHYFDHTMVMSEDESLKMNRLAQMKELADLIKNYAAMNDIIVK</sequence>
<dbReference type="PANTHER" id="PTHR30075">
    <property type="entry name" value="GLYCYL-TRNA SYNTHETASE"/>
    <property type="match status" value="1"/>
</dbReference>
<keyword evidence="8 10" id="KW-0030">Aminoacyl-tRNA synthetase</keyword>
<accession>A0ABT9WLK7</accession>
<dbReference type="SUPFAM" id="SSF109604">
    <property type="entry name" value="HD-domain/PDEase-like"/>
    <property type="match status" value="1"/>
</dbReference>
<evidence type="ECO:0000256" key="6">
    <source>
        <dbReference type="ARBA" id="ARBA00022840"/>
    </source>
</evidence>
<dbReference type="RefSeq" id="WP_307225438.1">
    <property type="nucleotide sequence ID" value="NZ_JAUSTT010000001.1"/>
</dbReference>
<dbReference type="InterPro" id="IPR006194">
    <property type="entry name" value="Gly-tRNA-synth_heterodimer"/>
</dbReference>
<keyword evidence="13" id="KW-1185">Reference proteome</keyword>
<evidence type="ECO:0000256" key="10">
    <source>
        <dbReference type="HAMAP-Rule" id="MF_00255"/>
    </source>
</evidence>
<comment type="catalytic activity">
    <reaction evidence="9 10">
        <text>tRNA(Gly) + glycine + ATP = glycyl-tRNA(Gly) + AMP + diphosphate</text>
        <dbReference type="Rhea" id="RHEA:16013"/>
        <dbReference type="Rhea" id="RHEA-COMP:9664"/>
        <dbReference type="Rhea" id="RHEA-COMP:9683"/>
        <dbReference type="ChEBI" id="CHEBI:30616"/>
        <dbReference type="ChEBI" id="CHEBI:33019"/>
        <dbReference type="ChEBI" id="CHEBI:57305"/>
        <dbReference type="ChEBI" id="CHEBI:78442"/>
        <dbReference type="ChEBI" id="CHEBI:78522"/>
        <dbReference type="ChEBI" id="CHEBI:456215"/>
        <dbReference type="EC" id="6.1.1.14"/>
    </reaction>
</comment>
<keyword evidence="4 10" id="KW-0436">Ligase</keyword>
<evidence type="ECO:0000256" key="3">
    <source>
        <dbReference type="ARBA" id="ARBA00022490"/>
    </source>
</evidence>
<evidence type="ECO:0000256" key="4">
    <source>
        <dbReference type="ARBA" id="ARBA00022598"/>
    </source>
</evidence>
<evidence type="ECO:0000256" key="9">
    <source>
        <dbReference type="ARBA" id="ARBA00047937"/>
    </source>
</evidence>
<comment type="subcellular location">
    <subcellularLocation>
        <location evidence="1 10">Cytoplasm</location>
    </subcellularLocation>
</comment>
<comment type="caution">
    <text evidence="12">The sequence shown here is derived from an EMBL/GenBank/DDBJ whole genome shotgun (WGS) entry which is preliminary data.</text>
</comment>
<dbReference type="Proteomes" id="UP001223586">
    <property type="component" value="Unassembled WGS sequence"/>
</dbReference>
<feature type="domain" description="DALR anticodon binding" evidence="11">
    <location>
        <begin position="585"/>
        <end position="679"/>
    </location>
</feature>
<evidence type="ECO:0000313" key="12">
    <source>
        <dbReference type="EMBL" id="MDQ0174172.1"/>
    </source>
</evidence>
<evidence type="ECO:0000256" key="2">
    <source>
        <dbReference type="ARBA" id="ARBA00008226"/>
    </source>
</evidence>
<dbReference type="NCBIfam" id="TIGR00211">
    <property type="entry name" value="glyS"/>
    <property type="match status" value="1"/>
</dbReference>
<evidence type="ECO:0000313" key="13">
    <source>
        <dbReference type="Proteomes" id="UP001223586"/>
    </source>
</evidence>
<proteinExistence type="inferred from homology"/>
<evidence type="ECO:0000259" key="11">
    <source>
        <dbReference type="Pfam" id="PF05746"/>
    </source>
</evidence>
<keyword evidence="5 10" id="KW-0547">Nucleotide-binding</keyword>
<keyword evidence="7 10" id="KW-0648">Protein biosynthesis</keyword>
<protein>
    <recommendedName>
        <fullName evidence="10">Glycine--tRNA ligase beta subunit</fullName>
        <ecNumber evidence="10">6.1.1.14</ecNumber>
    </recommendedName>
    <alternativeName>
        <fullName evidence="10">Glycyl-tRNA synthetase beta subunit</fullName>
        <shortName evidence="10">GlyRS</shortName>
    </alternativeName>
</protein>
<reference evidence="12 13" key="1">
    <citation type="submission" date="2023-07" db="EMBL/GenBank/DDBJ databases">
        <title>Genomic Encyclopedia of Type Strains, Phase IV (KMG-IV): sequencing the most valuable type-strain genomes for metagenomic binning, comparative biology and taxonomic classification.</title>
        <authorList>
            <person name="Goeker M."/>
        </authorList>
    </citation>
    <scope>NUCLEOTIDE SEQUENCE [LARGE SCALE GENOMIC DNA]</scope>
    <source>
        <strain evidence="12 13">DSM 23837</strain>
    </source>
</reference>
<gene>
    <name evidence="10" type="primary">glyS</name>
    <name evidence="12" type="ORF">J2S08_000003</name>
</gene>
<comment type="similarity">
    <text evidence="2 10">Belongs to the class-II aminoacyl-tRNA synthetase family.</text>
</comment>